<dbReference type="GO" id="GO:0016070">
    <property type="term" value="P:RNA metabolic process"/>
    <property type="evidence" value="ECO:0007669"/>
    <property type="project" value="UniProtKB-ARBA"/>
</dbReference>
<dbReference type="OMA" id="HNEGYIR"/>
<evidence type="ECO:0000256" key="2">
    <source>
        <dbReference type="ARBA" id="ARBA00005616"/>
    </source>
</evidence>
<comment type="similarity">
    <text evidence="2">Belongs to the WD repeat SWD2 family.</text>
</comment>
<dbReference type="STRING" id="656061.D5GH44"/>
<evidence type="ECO:0000256" key="4">
    <source>
        <dbReference type="ARBA" id="ARBA00022737"/>
    </source>
</evidence>
<dbReference type="GO" id="GO:0003682">
    <property type="term" value="F:chromatin binding"/>
    <property type="evidence" value="ECO:0007669"/>
    <property type="project" value="TreeGrafter"/>
</dbReference>
<dbReference type="GeneID" id="9185091"/>
<dbReference type="PANTHER" id="PTHR19861:SF0">
    <property type="entry name" value="WD REPEAT-CONTAINING PROTEIN 82"/>
    <property type="match status" value="1"/>
</dbReference>
<proteinExistence type="inferred from homology"/>
<name>D5GH44_TUBMM</name>
<dbReference type="SUPFAM" id="SSF50978">
    <property type="entry name" value="WD40 repeat-like"/>
    <property type="match status" value="1"/>
</dbReference>
<dbReference type="PROSITE" id="PS50294">
    <property type="entry name" value="WD_REPEATS_REGION"/>
    <property type="match status" value="1"/>
</dbReference>
<dbReference type="RefSeq" id="XP_002839646.1">
    <property type="nucleotide sequence ID" value="XM_002839600.1"/>
</dbReference>
<dbReference type="GO" id="GO:0048188">
    <property type="term" value="C:Set1C/COMPASS complex"/>
    <property type="evidence" value="ECO:0007669"/>
    <property type="project" value="TreeGrafter"/>
</dbReference>
<dbReference type="PROSITE" id="PS50082">
    <property type="entry name" value="WD_REPEATS_2"/>
    <property type="match status" value="1"/>
</dbReference>
<reference evidence="7 8" key="1">
    <citation type="journal article" date="2010" name="Nature">
        <title>Perigord black truffle genome uncovers evolutionary origins and mechanisms of symbiosis.</title>
        <authorList>
            <person name="Martin F."/>
            <person name="Kohler A."/>
            <person name="Murat C."/>
            <person name="Balestrini R."/>
            <person name="Coutinho P.M."/>
            <person name="Jaillon O."/>
            <person name="Montanini B."/>
            <person name="Morin E."/>
            <person name="Noel B."/>
            <person name="Percudani R."/>
            <person name="Porcel B."/>
            <person name="Rubini A."/>
            <person name="Amicucci A."/>
            <person name="Amselem J."/>
            <person name="Anthouard V."/>
            <person name="Arcioni S."/>
            <person name="Artiguenave F."/>
            <person name="Aury J.M."/>
            <person name="Ballario P."/>
            <person name="Bolchi A."/>
            <person name="Brenna A."/>
            <person name="Brun A."/>
            <person name="Buee M."/>
            <person name="Cantarel B."/>
            <person name="Chevalier G."/>
            <person name="Couloux A."/>
            <person name="Da Silva C."/>
            <person name="Denoeud F."/>
            <person name="Duplessis S."/>
            <person name="Ghignone S."/>
            <person name="Hilselberger B."/>
            <person name="Iotti M."/>
            <person name="Marcais B."/>
            <person name="Mello A."/>
            <person name="Miranda M."/>
            <person name="Pacioni G."/>
            <person name="Quesneville H."/>
            <person name="Riccioni C."/>
            <person name="Ruotolo R."/>
            <person name="Splivallo R."/>
            <person name="Stocchi V."/>
            <person name="Tisserant E."/>
            <person name="Viscomi A.R."/>
            <person name="Zambonelli A."/>
            <person name="Zampieri E."/>
            <person name="Henrissat B."/>
            <person name="Lebrun M.H."/>
            <person name="Paolocci F."/>
            <person name="Bonfante P."/>
            <person name="Ottonello S."/>
            <person name="Wincker P."/>
        </authorList>
    </citation>
    <scope>NUCLEOTIDE SEQUENCE [LARGE SCALE GENOMIC DNA]</scope>
    <source>
        <strain evidence="7 8">Mel28</strain>
    </source>
</reference>
<gene>
    <name evidence="7" type="ORF">GSTUM_00007695001</name>
</gene>
<dbReference type="HOGENOM" id="CLU_044117_3_0_1"/>
<evidence type="ECO:0000256" key="3">
    <source>
        <dbReference type="ARBA" id="ARBA00022574"/>
    </source>
</evidence>
<keyword evidence="4" id="KW-0677">Repeat</keyword>
<dbReference type="SMART" id="SM00320">
    <property type="entry name" value="WD40"/>
    <property type="match status" value="4"/>
</dbReference>
<dbReference type="Gene3D" id="2.130.10.10">
    <property type="entry name" value="YVTN repeat-like/Quinoprotein amine dehydrogenase"/>
    <property type="match status" value="2"/>
</dbReference>
<dbReference type="KEGG" id="tml:GSTUM_00007695001"/>
<dbReference type="eggNOG" id="KOG1446">
    <property type="taxonomic scope" value="Eukaryota"/>
</dbReference>
<dbReference type="InterPro" id="IPR015943">
    <property type="entry name" value="WD40/YVTN_repeat-like_dom_sf"/>
</dbReference>
<evidence type="ECO:0000256" key="5">
    <source>
        <dbReference type="ARBA" id="ARBA00023242"/>
    </source>
</evidence>
<accession>D5GH44</accession>
<dbReference type="EMBL" id="FN430297">
    <property type="protein sequence ID" value="CAZ83837.1"/>
    <property type="molecule type" value="Genomic_DNA"/>
</dbReference>
<organism evidence="7 8">
    <name type="scientific">Tuber melanosporum (strain Mel28)</name>
    <name type="common">Perigord black truffle</name>
    <dbReference type="NCBI Taxonomy" id="656061"/>
    <lineage>
        <taxon>Eukaryota</taxon>
        <taxon>Fungi</taxon>
        <taxon>Dikarya</taxon>
        <taxon>Ascomycota</taxon>
        <taxon>Pezizomycotina</taxon>
        <taxon>Pezizomycetes</taxon>
        <taxon>Pezizales</taxon>
        <taxon>Tuberaceae</taxon>
        <taxon>Tuber</taxon>
    </lineage>
</organism>
<evidence type="ECO:0000256" key="1">
    <source>
        <dbReference type="ARBA" id="ARBA00004123"/>
    </source>
</evidence>
<sequence length="374" mass="41663">MAAANPLHRQPELAKLSETITRYRPSKAFSNFAQGAEVTSLDFDDTGEFCIATGDDETLQLYDCKLGKHSKTLYSKKYGCHLARFTHLQSNVIYASTKENDTIRYLSLHDNSYIRYFKGHKRPVTSLEVSPVDDQFISCSNDDTVRVWDLRSHNCAGLLNITAPSLAAFDPSGIIFAVAAQSAGAILLYDLRNYDKQPFTTFSLTDDSFLSQYSYPPCMPAWSKLEFSNDGKHMLIGTRGHAHYVVDSFAADTAQFVYRAKRPNGPTGPKKLETSGDVCFTPDARFLIGGQGERGVVVWDSWVTPDEKKTLKPFIELAENTKSMASVVSFNPKMNLFATAHKDVVCCLFSLIPIFPFSLSLSRAIELSECIVLH</sequence>
<protein>
    <submittedName>
        <fullName evidence="7">(Perigord truffle) hypothetical protein</fullName>
    </submittedName>
</protein>
<dbReference type="FunCoup" id="D5GH44">
    <property type="interactions" value="997"/>
</dbReference>
<feature type="repeat" description="WD" evidence="6">
    <location>
        <begin position="117"/>
        <end position="158"/>
    </location>
</feature>
<keyword evidence="8" id="KW-1185">Reference proteome</keyword>
<evidence type="ECO:0000313" key="7">
    <source>
        <dbReference type="EMBL" id="CAZ83837.1"/>
    </source>
</evidence>
<dbReference type="FunFam" id="2.130.10.10:FF:001194">
    <property type="entry name" value="Unplaced genomic scaffold supercont1.1, whole genome shotgun sequence"/>
    <property type="match status" value="1"/>
</dbReference>
<dbReference type="InterPro" id="IPR001680">
    <property type="entry name" value="WD40_rpt"/>
</dbReference>
<dbReference type="InterPro" id="IPR037867">
    <property type="entry name" value="Swd2/WDR82"/>
</dbReference>
<keyword evidence="5" id="KW-0539">Nucleus</keyword>
<dbReference type="InterPro" id="IPR036322">
    <property type="entry name" value="WD40_repeat_dom_sf"/>
</dbReference>
<evidence type="ECO:0000256" key="6">
    <source>
        <dbReference type="PROSITE-ProRule" id="PRU00221"/>
    </source>
</evidence>
<evidence type="ECO:0000313" key="8">
    <source>
        <dbReference type="Proteomes" id="UP000006911"/>
    </source>
</evidence>
<dbReference type="Proteomes" id="UP000006911">
    <property type="component" value="Unassembled WGS sequence"/>
</dbReference>
<dbReference type="AlphaFoldDB" id="D5GH44"/>
<keyword evidence="3 6" id="KW-0853">WD repeat</keyword>
<comment type="subcellular location">
    <subcellularLocation>
        <location evidence="1">Nucleus</location>
    </subcellularLocation>
</comment>
<dbReference type="PANTHER" id="PTHR19861">
    <property type="entry name" value="WD40 REPEAT PROTEIN SWD2"/>
    <property type="match status" value="1"/>
</dbReference>
<dbReference type="InParanoid" id="D5GH44"/>
<dbReference type="Pfam" id="PF00400">
    <property type="entry name" value="WD40"/>
    <property type="match status" value="2"/>
</dbReference>